<proteinExistence type="predicted"/>
<reference evidence="1" key="1">
    <citation type="journal article" date="2021" name="Proc. Natl. Acad. Sci. U.S.A.">
        <title>A Catalog of Tens of Thousands of Viruses from Human Metagenomes Reveals Hidden Associations with Chronic Diseases.</title>
        <authorList>
            <person name="Tisza M.J."/>
            <person name="Buck C.B."/>
        </authorList>
    </citation>
    <scope>NUCLEOTIDE SEQUENCE</scope>
    <source>
        <strain evidence="1">CtphE103</strain>
    </source>
</reference>
<sequence length="44" mass="5368">MPCCRLLFYSNTIIPHRAQYVNVYKMHKTRRRLLCNPTNYTSTY</sequence>
<organism evidence="1">
    <name type="scientific">Ackermannviridae sp</name>
    <dbReference type="NCBI Taxonomy" id="2831612"/>
    <lineage>
        <taxon>Viruses</taxon>
        <taxon>Duplodnaviria</taxon>
        <taxon>Heunggongvirae</taxon>
        <taxon>Uroviricota</taxon>
        <taxon>Caudoviricetes</taxon>
        <taxon>Pantevenvirales</taxon>
        <taxon>Ackermannviridae</taxon>
    </lineage>
</organism>
<dbReference type="EMBL" id="BK056595">
    <property type="protein sequence ID" value="DAF32274.1"/>
    <property type="molecule type" value="Genomic_DNA"/>
</dbReference>
<evidence type="ECO:0000313" key="1">
    <source>
        <dbReference type="EMBL" id="DAF32274.1"/>
    </source>
</evidence>
<name>A0A8S5RUK6_9CAUD</name>
<accession>A0A8S5RUK6</accession>
<protein>
    <submittedName>
        <fullName evidence="1">Uncharacterized protein</fullName>
    </submittedName>
</protein>